<dbReference type="InterPro" id="IPR016066">
    <property type="entry name" value="A-D-PHexomutase_CS"/>
</dbReference>
<evidence type="ECO:0000313" key="12">
    <source>
        <dbReference type="EMBL" id="ADE56561.1"/>
    </source>
</evidence>
<dbReference type="EC" id="5.4.2.8" evidence="12"/>
<evidence type="ECO:0000259" key="10">
    <source>
        <dbReference type="Pfam" id="PF02879"/>
    </source>
</evidence>
<evidence type="ECO:0000259" key="11">
    <source>
        <dbReference type="Pfam" id="PF02880"/>
    </source>
</evidence>
<dbReference type="InterPro" id="IPR005844">
    <property type="entry name" value="A-D-PHexomutase_a/b/a-I"/>
</dbReference>
<comment type="cofactor">
    <cofactor evidence="1">
        <name>Mg(2+)</name>
        <dbReference type="ChEBI" id="CHEBI:18420"/>
    </cofactor>
</comment>
<dbReference type="RefSeq" id="WP_013047827.1">
    <property type="nucleotide sequence ID" value="NC_014011.1"/>
</dbReference>
<evidence type="ECO:0000256" key="1">
    <source>
        <dbReference type="ARBA" id="ARBA00001946"/>
    </source>
</evidence>
<evidence type="ECO:0000256" key="7">
    <source>
        <dbReference type="RuleBase" id="RU004326"/>
    </source>
</evidence>
<reference evidence="12 13" key="1">
    <citation type="journal article" date="2010" name="Stand. Genomic Sci.">
        <title>Complete genome sequence of Aminobacterium colombiense type strain (ALA-1).</title>
        <authorList>
            <person name="Chertkov O."/>
            <person name="Sikorski J."/>
            <person name="Brambilla E."/>
            <person name="Lapidus A."/>
            <person name="Copeland A."/>
            <person name="Glavina Del Rio T."/>
            <person name="Nolan M."/>
            <person name="Lucas S."/>
            <person name="Tice H."/>
            <person name="Cheng J.F."/>
            <person name="Han C."/>
            <person name="Detter J.C."/>
            <person name="Bruce D."/>
            <person name="Tapia R."/>
            <person name="Goodwin L."/>
            <person name="Pitluck S."/>
            <person name="Liolios K."/>
            <person name="Ivanova N."/>
            <person name="Mavromatis K."/>
            <person name="Ovchinnikova G."/>
            <person name="Pati A."/>
            <person name="Chen A."/>
            <person name="Palaniappan K."/>
            <person name="Land M."/>
            <person name="Hauser L."/>
            <person name="Chang Y.J."/>
            <person name="Jeffries C.D."/>
            <person name="Spring S."/>
            <person name="Rohde M."/>
            <person name="Goker M."/>
            <person name="Bristow J."/>
            <person name="Eisen J.A."/>
            <person name="Markowitz V."/>
            <person name="Hugenholtz P."/>
            <person name="Kyrpides N.C."/>
            <person name="Klenk H.P."/>
        </authorList>
    </citation>
    <scope>NUCLEOTIDE SEQUENCE [LARGE SCALE GENOMIC DNA]</scope>
    <source>
        <strain evidence="13">DSM 12261 / ALA-1</strain>
    </source>
</reference>
<dbReference type="InterPro" id="IPR016055">
    <property type="entry name" value="A-D-PHexomutase_a/b/a-I/II/III"/>
</dbReference>
<dbReference type="InterPro" id="IPR005845">
    <property type="entry name" value="A-D-PHexomutase_a/b/a-II"/>
</dbReference>
<dbReference type="Gene3D" id="3.30.310.50">
    <property type="entry name" value="Alpha-D-phosphohexomutase, C-terminal domain"/>
    <property type="match status" value="1"/>
</dbReference>
<gene>
    <name evidence="12" type="ordered locus">Amico_0419</name>
</gene>
<comment type="similarity">
    <text evidence="2 7">Belongs to the phosphohexose mutase family.</text>
</comment>
<dbReference type="STRING" id="572547.Amico_0419"/>
<dbReference type="PROSITE" id="PS00710">
    <property type="entry name" value="PGM_PMM"/>
    <property type="match status" value="1"/>
</dbReference>
<evidence type="ECO:0000256" key="3">
    <source>
        <dbReference type="ARBA" id="ARBA00022553"/>
    </source>
</evidence>
<evidence type="ECO:0000256" key="2">
    <source>
        <dbReference type="ARBA" id="ARBA00010231"/>
    </source>
</evidence>
<dbReference type="Proteomes" id="UP000002366">
    <property type="component" value="Chromosome"/>
</dbReference>
<proteinExistence type="inferred from homology"/>
<dbReference type="Pfam" id="PF02878">
    <property type="entry name" value="PGM_PMM_I"/>
    <property type="match status" value="1"/>
</dbReference>
<sequence length="461" mass="51835">MQVPKHIFREYDIRGIADTELTEKTVTAIGKAYGTFLYREGITSITVGGDVRLSTDRIKKNVIDGVTWAGIHVTDIGVATSPLLYWSQFRFNFDGGIMVTGSHNPKDMNGLKLAYGKSTMYGEQIQLILSMIEKDDFEKGPAPGTIKKANIWEEYIAMLLSKIKLGPRKLKVAADAGNGTAGLYIQTFLEKLGCEVVPLFCEPDGTFPNHHPDPLKRENLTFLIEKVRQEKADLGIAFDGDADRIGVVDEKGTVIWGDTLMGLYWREILPKYPGAVAIIEVKCSQALEDEILRLGGKPLYYKAGHSLIKAKMKEVDALFAGELSGHMFFADEFYGFDDSFYAAGRLLRILSNDARSLSEMLVDYPVYYSTAEIRVDCPDEKKFQVIEKIKEEALKDHDAITIDGVRILYDRRGWGLVRASNTQPVLVTRCEGKTQEDLDHITRDMKQRMLDVGIPDFEWTY</sequence>
<dbReference type="GO" id="GO:0000287">
    <property type="term" value="F:magnesium ion binding"/>
    <property type="evidence" value="ECO:0007669"/>
    <property type="project" value="InterPro"/>
</dbReference>
<dbReference type="PRINTS" id="PR00509">
    <property type="entry name" value="PGMPMM"/>
</dbReference>
<keyword evidence="4 7" id="KW-0479">Metal-binding</keyword>
<dbReference type="CDD" id="cd03089">
    <property type="entry name" value="PMM_PGM"/>
    <property type="match status" value="1"/>
</dbReference>
<evidence type="ECO:0000259" key="9">
    <source>
        <dbReference type="Pfam" id="PF02878"/>
    </source>
</evidence>
<dbReference type="InterPro" id="IPR036900">
    <property type="entry name" value="A-D-PHexomutase_C_sf"/>
</dbReference>
<feature type="domain" description="Alpha-D-phosphohexomutase alpha/beta/alpha" evidence="11">
    <location>
        <begin position="257"/>
        <end position="361"/>
    </location>
</feature>
<dbReference type="PANTHER" id="PTHR43771">
    <property type="entry name" value="PHOSPHOMANNOMUTASE"/>
    <property type="match status" value="1"/>
</dbReference>
<protein>
    <submittedName>
        <fullName evidence="12">Phosphomannomutase</fullName>
        <ecNumber evidence="12">5.4.2.8</ecNumber>
    </submittedName>
</protein>
<keyword evidence="6 12" id="KW-0413">Isomerase</keyword>
<dbReference type="Pfam" id="PF02880">
    <property type="entry name" value="PGM_PMM_III"/>
    <property type="match status" value="1"/>
</dbReference>
<feature type="domain" description="Alpha-D-phosphohexomutase alpha/beta/alpha" evidence="9">
    <location>
        <begin position="6"/>
        <end position="138"/>
    </location>
</feature>
<dbReference type="HOGENOM" id="CLU_016950_9_1_0"/>
<dbReference type="GO" id="GO:0005975">
    <property type="term" value="P:carbohydrate metabolic process"/>
    <property type="evidence" value="ECO:0007669"/>
    <property type="project" value="InterPro"/>
</dbReference>
<dbReference type="PANTHER" id="PTHR43771:SF2">
    <property type="entry name" value="PHOSPHOMANNOMUTASE_PHOSPHOGLUCOMUTASE"/>
    <property type="match status" value="1"/>
</dbReference>
<dbReference type="GO" id="GO:0004615">
    <property type="term" value="F:phosphomannomutase activity"/>
    <property type="evidence" value="ECO:0007669"/>
    <property type="project" value="UniProtKB-EC"/>
</dbReference>
<keyword evidence="5 7" id="KW-0460">Magnesium</keyword>
<dbReference type="eggNOG" id="COG1109">
    <property type="taxonomic scope" value="Bacteria"/>
</dbReference>
<keyword evidence="3" id="KW-0597">Phosphoprotein</keyword>
<evidence type="ECO:0000256" key="4">
    <source>
        <dbReference type="ARBA" id="ARBA00022723"/>
    </source>
</evidence>
<dbReference type="InterPro" id="IPR005846">
    <property type="entry name" value="A-D-PHexomutase_a/b/a-III"/>
</dbReference>
<evidence type="ECO:0000259" key="8">
    <source>
        <dbReference type="Pfam" id="PF00408"/>
    </source>
</evidence>
<dbReference type="KEGG" id="aco:Amico_0419"/>
<dbReference type="Pfam" id="PF02879">
    <property type="entry name" value="PGM_PMM_II"/>
    <property type="match status" value="1"/>
</dbReference>
<dbReference type="AlphaFoldDB" id="D5EDC9"/>
<organism evidence="12 13">
    <name type="scientific">Aminobacterium colombiense (strain DSM 12261 / ALA-1)</name>
    <dbReference type="NCBI Taxonomy" id="572547"/>
    <lineage>
        <taxon>Bacteria</taxon>
        <taxon>Thermotogati</taxon>
        <taxon>Synergistota</taxon>
        <taxon>Synergistia</taxon>
        <taxon>Synergistales</taxon>
        <taxon>Aminobacteriaceae</taxon>
        <taxon>Aminobacterium</taxon>
    </lineage>
</organism>
<dbReference type="SUPFAM" id="SSF55957">
    <property type="entry name" value="Phosphoglucomutase, C-terminal domain"/>
    <property type="match status" value="1"/>
</dbReference>
<dbReference type="SUPFAM" id="SSF53738">
    <property type="entry name" value="Phosphoglucomutase, first 3 domains"/>
    <property type="match status" value="3"/>
</dbReference>
<evidence type="ECO:0000256" key="5">
    <source>
        <dbReference type="ARBA" id="ARBA00022842"/>
    </source>
</evidence>
<evidence type="ECO:0000256" key="6">
    <source>
        <dbReference type="ARBA" id="ARBA00023235"/>
    </source>
</evidence>
<dbReference type="EMBL" id="CP001997">
    <property type="protein sequence ID" value="ADE56561.1"/>
    <property type="molecule type" value="Genomic_DNA"/>
</dbReference>
<feature type="domain" description="Alpha-D-phosphohexomutase C-terminal" evidence="8">
    <location>
        <begin position="372"/>
        <end position="445"/>
    </location>
</feature>
<evidence type="ECO:0000313" key="13">
    <source>
        <dbReference type="Proteomes" id="UP000002366"/>
    </source>
</evidence>
<feature type="domain" description="Alpha-D-phosphohexomutase alpha/beta/alpha" evidence="10">
    <location>
        <begin position="153"/>
        <end position="252"/>
    </location>
</feature>
<name>D5EDC9_AMICL</name>
<keyword evidence="13" id="KW-1185">Reference proteome</keyword>
<accession>D5EDC9</accession>
<dbReference type="InterPro" id="IPR005843">
    <property type="entry name" value="A-D-PHexomutase_C"/>
</dbReference>
<dbReference type="OrthoDB" id="9806956at2"/>
<dbReference type="Gene3D" id="3.40.120.10">
    <property type="entry name" value="Alpha-D-Glucose-1,6-Bisphosphate, subunit A, domain 3"/>
    <property type="match status" value="3"/>
</dbReference>
<dbReference type="Pfam" id="PF00408">
    <property type="entry name" value="PGM_PMM_IV"/>
    <property type="match status" value="1"/>
</dbReference>
<dbReference type="InterPro" id="IPR005841">
    <property type="entry name" value="Alpha-D-phosphohexomutase_SF"/>
</dbReference>